<dbReference type="Proteomes" id="UP000002630">
    <property type="component" value="Linkage Group LG09"/>
</dbReference>
<feature type="region of interest" description="Disordered" evidence="1">
    <location>
        <begin position="520"/>
        <end position="568"/>
    </location>
</feature>
<dbReference type="AlphaFoldDB" id="D8LCN6"/>
<reference evidence="2 3" key="1">
    <citation type="journal article" date="2010" name="Nature">
        <title>The Ectocarpus genome and the independent evolution of multicellularity in brown algae.</title>
        <authorList>
            <person name="Cock J.M."/>
            <person name="Sterck L."/>
            <person name="Rouze P."/>
            <person name="Scornet D."/>
            <person name="Allen A.E."/>
            <person name="Amoutzias G."/>
            <person name="Anthouard V."/>
            <person name="Artiguenave F."/>
            <person name="Aury J.M."/>
            <person name="Badger J.H."/>
            <person name="Beszteri B."/>
            <person name="Billiau K."/>
            <person name="Bonnet E."/>
            <person name="Bothwell J.H."/>
            <person name="Bowler C."/>
            <person name="Boyen C."/>
            <person name="Brownlee C."/>
            <person name="Carrano C.J."/>
            <person name="Charrier B."/>
            <person name="Cho G.Y."/>
            <person name="Coelho S.M."/>
            <person name="Collen J."/>
            <person name="Corre E."/>
            <person name="Da Silva C."/>
            <person name="Delage L."/>
            <person name="Delaroque N."/>
            <person name="Dittami S.M."/>
            <person name="Doulbeau S."/>
            <person name="Elias M."/>
            <person name="Farnham G."/>
            <person name="Gachon C.M."/>
            <person name="Gschloessl B."/>
            <person name="Heesch S."/>
            <person name="Jabbari K."/>
            <person name="Jubin C."/>
            <person name="Kawai H."/>
            <person name="Kimura K."/>
            <person name="Kloareg B."/>
            <person name="Kupper F.C."/>
            <person name="Lang D."/>
            <person name="Le Bail A."/>
            <person name="Leblanc C."/>
            <person name="Lerouge P."/>
            <person name="Lohr M."/>
            <person name="Lopez P.J."/>
            <person name="Martens C."/>
            <person name="Maumus F."/>
            <person name="Michel G."/>
            <person name="Miranda-Saavedra D."/>
            <person name="Morales J."/>
            <person name="Moreau H."/>
            <person name="Motomura T."/>
            <person name="Nagasato C."/>
            <person name="Napoli C.A."/>
            <person name="Nelson D.R."/>
            <person name="Nyvall-Collen P."/>
            <person name="Peters A.F."/>
            <person name="Pommier C."/>
            <person name="Potin P."/>
            <person name="Poulain J."/>
            <person name="Quesneville H."/>
            <person name="Read B."/>
            <person name="Rensing S.A."/>
            <person name="Ritter A."/>
            <person name="Rousvoal S."/>
            <person name="Samanta M."/>
            <person name="Samson G."/>
            <person name="Schroeder D.C."/>
            <person name="Segurens B."/>
            <person name="Strittmatter M."/>
            <person name="Tonon T."/>
            <person name="Tregear J.W."/>
            <person name="Valentin K."/>
            <person name="von Dassow P."/>
            <person name="Yamagishi T."/>
            <person name="Van de Peer Y."/>
            <person name="Wincker P."/>
        </authorList>
    </citation>
    <scope>NUCLEOTIDE SEQUENCE [LARGE SCALE GENOMIC DNA]</scope>
    <source>
        <strain evidence="3">Ec32 / CCAP1310/4</strain>
    </source>
</reference>
<proteinExistence type="predicted"/>
<dbReference type="Gene3D" id="3.80.10.10">
    <property type="entry name" value="Ribonuclease Inhibitor"/>
    <property type="match status" value="1"/>
</dbReference>
<dbReference type="PROSITE" id="PS51450">
    <property type="entry name" value="LRR"/>
    <property type="match status" value="1"/>
</dbReference>
<dbReference type="EMBL" id="FN649734">
    <property type="protein sequence ID" value="CBN79549.1"/>
    <property type="molecule type" value="Genomic_DNA"/>
</dbReference>
<feature type="compositionally biased region" description="Acidic residues" evidence="1">
    <location>
        <begin position="549"/>
        <end position="561"/>
    </location>
</feature>
<dbReference type="SUPFAM" id="SSF52058">
    <property type="entry name" value="L domain-like"/>
    <property type="match status" value="1"/>
</dbReference>
<evidence type="ECO:0000313" key="2">
    <source>
        <dbReference type="EMBL" id="CBN79549.1"/>
    </source>
</evidence>
<keyword evidence="3" id="KW-1185">Reference proteome</keyword>
<dbReference type="InParanoid" id="D8LCN6"/>
<gene>
    <name evidence="2" type="ORF">Esi_0011_0103</name>
</gene>
<dbReference type="EMBL" id="FN647789">
    <property type="protein sequence ID" value="CBN79549.1"/>
    <property type="molecule type" value="Genomic_DNA"/>
</dbReference>
<dbReference type="SMART" id="SM00365">
    <property type="entry name" value="LRR_SD22"/>
    <property type="match status" value="1"/>
</dbReference>
<feature type="compositionally biased region" description="Polar residues" evidence="1">
    <location>
        <begin position="342"/>
        <end position="357"/>
    </location>
</feature>
<evidence type="ECO:0000256" key="1">
    <source>
        <dbReference type="SAM" id="MobiDB-lite"/>
    </source>
</evidence>
<feature type="region of interest" description="Disordered" evidence="1">
    <location>
        <begin position="122"/>
        <end position="149"/>
    </location>
</feature>
<organism evidence="2 3">
    <name type="scientific">Ectocarpus siliculosus</name>
    <name type="common">Brown alga</name>
    <name type="synonym">Conferva siliculosa</name>
    <dbReference type="NCBI Taxonomy" id="2880"/>
    <lineage>
        <taxon>Eukaryota</taxon>
        <taxon>Sar</taxon>
        <taxon>Stramenopiles</taxon>
        <taxon>Ochrophyta</taxon>
        <taxon>PX clade</taxon>
        <taxon>Phaeophyceae</taxon>
        <taxon>Ectocarpales</taxon>
        <taxon>Ectocarpaceae</taxon>
        <taxon>Ectocarpus</taxon>
    </lineage>
</organism>
<evidence type="ECO:0000313" key="3">
    <source>
        <dbReference type="Proteomes" id="UP000002630"/>
    </source>
</evidence>
<accession>D8LCN6</accession>
<protein>
    <submittedName>
        <fullName evidence="2">Hypothetical leucine rich repeat protein</fullName>
    </submittedName>
</protein>
<name>D8LCN6_ECTSI</name>
<dbReference type="OrthoDB" id="10552881at2759"/>
<feature type="region of interest" description="Disordered" evidence="1">
    <location>
        <begin position="237"/>
        <end position="369"/>
    </location>
</feature>
<dbReference type="InterPro" id="IPR001611">
    <property type="entry name" value="Leu-rich_rpt"/>
</dbReference>
<feature type="compositionally biased region" description="Low complexity" evidence="1">
    <location>
        <begin position="522"/>
        <end position="545"/>
    </location>
</feature>
<feature type="compositionally biased region" description="Low complexity" evidence="1">
    <location>
        <begin position="256"/>
        <end position="273"/>
    </location>
</feature>
<dbReference type="InterPro" id="IPR032675">
    <property type="entry name" value="LRR_dom_sf"/>
</dbReference>
<feature type="region of interest" description="Disordered" evidence="1">
    <location>
        <begin position="437"/>
        <end position="464"/>
    </location>
</feature>
<sequence length="600" mass="63851">MHAEFRRTSARSSAAPHLALWLSTLLYPPPLAIRRWRPPPTLPATRCVFDLIDTTTPALVVKRKPCVYPGAARHREALRRAKVLTATDPTTLDIRSGDFYKDFAAESRLACLESKKEIRSFDEARAKGSEGQPSGEQRRQEPTPEAWSPDAAKLSEAAMTAASQPGGLGTGPRVTLSDTYRSFRVLNLAERNITTIDPAFAHFENLTELDLGRNRLRKLENLPEGLVSLSCAANELSGLPDLGTTTPERTRSTDSAAVAATPPAAGTGKAGTVRGETAGNSEERGDEEEPPLPQQWGDVEFLVPGNNHNSDNHDSPTRTGWFSWASEVVPPPTETPDADNNDGGSEQPQTEQETVDSTAPDFGNGGTPWEVSVALPPSREMRDDVRFHGLCVLLFVGDDEREAEGKEETVEGDASPPAKTTEAVNNGEFVGVVDGFNSTDEPTHPPGGEGHVEDGEAGGKTGAPAGMRTLFGVNGGDAAPAKISGECNVVLEPWVVETMREGVARRKRERLERKEAARAEAEANAANDPKGKNAKAAAAAAAAAKLQEGDDEEEEEEEEEIGPSPSARAEVEVTLNSGMASLAVATIGPTAAVPAAADAW</sequence>